<name>A0A2T4ALW5_TRIHA</name>
<evidence type="ECO:0000256" key="1">
    <source>
        <dbReference type="SAM" id="MobiDB-lite"/>
    </source>
</evidence>
<dbReference type="Proteomes" id="UP000241690">
    <property type="component" value="Unassembled WGS sequence"/>
</dbReference>
<organism evidence="2 3">
    <name type="scientific">Trichoderma harzianum CBS 226.95</name>
    <dbReference type="NCBI Taxonomy" id="983964"/>
    <lineage>
        <taxon>Eukaryota</taxon>
        <taxon>Fungi</taxon>
        <taxon>Dikarya</taxon>
        <taxon>Ascomycota</taxon>
        <taxon>Pezizomycotina</taxon>
        <taxon>Sordariomycetes</taxon>
        <taxon>Hypocreomycetidae</taxon>
        <taxon>Hypocreales</taxon>
        <taxon>Hypocreaceae</taxon>
        <taxon>Trichoderma</taxon>
    </lineage>
</organism>
<evidence type="ECO:0000313" key="3">
    <source>
        <dbReference type="Proteomes" id="UP000241690"/>
    </source>
</evidence>
<dbReference type="EMBL" id="KZ679677">
    <property type="protein sequence ID" value="PTB58067.1"/>
    <property type="molecule type" value="Genomic_DNA"/>
</dbReference>
<accession>A0A2T4ALW5</accession>
<feature type="compositionally biased region" description="Polar residues" evidence="1">
    <location>
        <begin position="1"/>
        <end position="11"/>
    </location>
</feature>
<dbReference type="GeneID" id="36623093"/>
<sequence length="159" mass="17688">MRVKVNITTSSNKEHQPARPSTGTADGVPSRCAWHRPAECSLACWHGRIEEGCRLALAFPQAPIIACYVHPSFQHPERGFPMSSTSTTASNAKSRPWTPVTCRDSCFYEYGQCTYRAGVWITSYQVHACTLRLLLRTTLKDGQARAQSSPIPETASQFR</sequence>
<dbReference type="RefSeq" id="XP_024777744.1">
    <property type="nucleotide sequence ID" value="XM_024914528.1"/>
</dbReference>
<gene>
    <name evidence="2" type="ORF">M431DRAFT_357522</name>
</gene>
<feature type="region of interest" description="Disordered" evidence="1">
    <location>
        <begin position="1"/>
        <end position="27"/>
    </location>
</feature>
<reference evidence="2 3" key="1">
    <citation type="submission" date="2016-07" db="EMBL/GenBank/DDBJ databases">
        <title>Multiple horizontal gene transfer events from other fungi enriched the ability of initially mycotrophic Trichoderma (Ascomycota) to feed on dead plant biomass.</title>
        <authorList>
            <consortium name="DOE Joint Genome Institute"/>
            <person name="Aerts A."/>
            <person name="Atanasova L."/>
            <person name="Chenthamara K."/>
            <person name="Zhang J."/>
            <person name="Grujic M."/>
            <person name="Henrissat B."/>
            <person name="Kuo A."/>
            <person name="Salamov A."/>
            <person name="Lipzen A."/>
            <person name="Labutti K."/>
            <person name="Barry K."/>
            <person name="Miao Y."/>
            <person name="Rahimi M.J."/>
            <person name="Shen Q."/>
            <person name="Grigoriev I.V."/>
            <person name="Kubicek C.P."/>
            <person name="Druzhinina I.S."/>
        </authorList>
    </citation>
    <scope>NUCLEOTIDE SEQUENCE [LARGE SCALE GENOMIC DNA]</scope>
    <source>
        <strain evidence="2 3">CBS 226.95</strain>
    </source>
</reference>
<proteinExistence type="predicted"/>
<dbReference type="AlphaFoldDB" id="A0A2T4ALW5"/>
<protein>
    <submittedName>
        <fullName evidence="2">Uncharacterized protein</fullName>
    </submittedName>
</protein>
<evidence type="ECO:0000313" key="2">
    <source>
        <dbReference type="EMBL" id="PTB58067.1"/>
    </source>
</evidence>
<keyword evidence="3" id="KW-1185">Reference proteome</keyword>